<organism evidence="5 6">
    <name type="scientific">Clavelina lepadiformis</name>
    <name type="common">Light-bulb sea squirt</name>
    <name type="synonym">Ascidia lepadiformis</name>
    <dbReference type="NCBI Taxonomy" id="159417"/>
    <lineage>
        <taxon>Eukaryota</taxon>
        <taxon>Metazoa</taxon>
        <taxon>Chordata</taxon>
        <taxon>Tunicata</taxon>
        <taxon>Ascidiacea</taxon>
        <taxon>Aplousobranchia</taxon>
        <taxon>Clavelinidae</taxon>
        <taxon>Clavelina</taxon>
    </lineage>
</organism>
<proteinExistence type="predicted"/>
<comment type="caution">
    <text evidence="5">The sequence shown here is derived from an EMBL/GenBank/DDBJ whole genome shotgun (WGS) entry which is preliminary data.</text>
</comment>
<dbReference type="InterPro" id="IPR042404">
    <property type="entry name" value="KATNBL1"/>
</dbReference>
<evidence type="ECO:0000313" key="6">
    <source>
        <dbReference type="Proteomes" id="UP001642483"/>
    </source>
</evidence>
<feature type="domain" description="Katanin p80 subunit C-terminal" evidence="4">
    <location>
        <begin position="12"/>
        <end position="172"/>
    </location>
</feature>
<evidence type="ECO:0000256" key="3">
    <source>
        <dbReference type="ARBA" id="ARBA00023212"/>
    </source>
</evidence>
<accession>A0ABP0GKG4</accession>
<evidence type="ECO:0000256" key="1">
    <source>
        <dbReference type="ARBA" id="ARBA00004245"/>
    </source>
</evidence>
<keyword evidence="3" id="KW-0206">Cytoskeleton</keyword>
<dbReference type="Pfam" id="PF13925">
    <property type="entry name" value="Katanin_con80"/>
    <property type="match status" value="1"/>
</dbReference>
<gene>
    <name evidence="5" type="ORF">CVLEPA_LOCUS24967</name>
</gene>
<dbReference type="Proteomes" id="UP001642483">
    <property type="component" value="Unassembled WGS sequence"/>
</dbReference>
<evidence type="ECO:0000313" key="5">
    <source>
        <dbReference type="EMBL" id="CAK8692240.1"/>
    </source>
</evidence>
<keyword evidence="6" id="KW-1185">Reference proteome</keyword>
<dbReference type="InterPro" id="IPR028021">
    <property type="entry name" value="Katanin_C-terminal"/>
</dbReference>
<dbReference type="PANTHER" id="PTHR14682:SF1">
    <property type="entry name" value="KATNB1-LIKE PROTEIN 1"/>
    <property type="match status" value="1"/>
</dbReference>
<dbReference type="PANTHER" id="PTHR14682">
    <property type="entry name" value="KATNB1-LIKE PROTEIN 1"/>
    <property type="match status" value="1"/>
</dbReference>
<keyword evidence="2" id="KW-0963">Cytoplasm</keyword>
<reference evidence="5 6" key="1">
    <citation type="submission" date="2024-02" db="EMBL/GenBank/DDBJ databases">
        <authorList>
            <person name="Daric V."/>
            <person name="Darras S."/>
        </authorList>
    </citation>
    <scope>NUCLEOTIDE SEQUENCE [LARGE SCALE GENOMIC DNA]</scope>
</reference>
<name>A0ABP0GKG4_CLALP</name>
<sequence>MNRRIPEEVRNGHGVMVSILENRSMRLNAALTFWKKNDFLQLIAYLLRTDDDSVFVDLFPFITKCILEDEKVKQTKITLGACLELLPVLDRLLHKKYEDYVVVSLDFIRTMIKRWYMELRDMKNKNHSHALNSSLSLSPVYTKLLSMSEQIDHLSLKKGNIGSKAKVVQELLSQLK</sequence>
<protein>
    <recommendedName>
        <fullName evidence="4">Katanin p80 subunit C-terminal domain-containing protein</fullName>
    </recommendedName>
</protein>
<evidence type="ECO:0000256" key="2">
    <source>
        <dbReference type="ARBA" id="ARBA00022490"/>
    </source>
</evidence>
<evidence type="ECO:0000259" key="4">
    <source>
        <dbReference type="Pfam" id="PF13925"/>
    </source>
</evidence>
<dbReference type="EMBL" id="CAWYQH010000130">
    <property type="protein sequence ID" value="CAK8692240.1"/>
    <property type="molecule type" value="Genomic_DNA"/>
</dbReference>
<comment type="subcellular location">
    <subcellularLocation>
        <location evidence="1">Cytoplasm</location>
        <location evidence="1">Cytoskeleton</location>
    </subcellularLocation>
</comment>